<accession>K1JI59</accession>
<reference evidence="3 4" key="1">
    <citation type="submission" date="2012-05" db="EMBL/GenBank/DDBJ databases">
        <title>The Genome Sequence of Sutterella wadsworthensis 2_1_59BFAA.</title>
        <authorList>
            <consortium name="The Broad Institute Genome Sequencing Platform"/>
            <person name="Earl A."/>
            <person name="Ward D."/>
            <person name="Feldgarden M."/>
            <person name="Gevers D."/>
            <person name="Daigneault M."/>
            <person name="Strauss J."/>
            <person name="Allen-Vercoe E."/>
            <person name="Walker B."/>
            <person name="Young S.K."/>
            <person name="Zeng Q."/>
            <person name="Gargeya S."/>
            <person name="Fitzgerald M."/>
            <person name="Haas B."/>
            <person name="Abouelleil A."/>
            <person name="Alvarado L."/>
            <person name="Arachchi H.M."/>
            <person name="Berlin A.M."/>
            <person name="Chapman S.B."/>
            <person name="Goldberg J."/>
            <person name="Griggs A."/>
            <person name="Gujja S."/>
            <person name="Hansen M."/>
            <person name="Howarth C."/>
            <person name="Imamovic A."/>
            <person name="Larimer J."/>
            <person name="McCowen C."/>
            <person name="Montmayeur A."/>
            <person name="Murphy C."/>
            <person name="Neiman D."/>
            <person name="Pearson M."/>
            <person name="Priest M."/>
            <person name="Roberts A."/>
            <person name="Saif S."/>
            <person name="Shea T."/>
            <person name="Sisk P."/>
            <person name="Sykes S."/>
            <person name="Wortman J."/>
            <person name="Nusbaum C."/>
            <person name="Birren B."/>
        </authorList>
    </citation>
    <scope>NUCLEOTIDE SEQUENCE [LARGE SCALE GENOMIC DNA]</scope>
    <source>
        <strain evidence="3 4">2_1_59BFAA</strain>
    </source>
</reference>
<dbReference type="Gene3D" id="3.50.70.10">
    <property type="match status" value="1"/>
</dbReference>
<evidence type="ECO:0000256" key="1">
    <source>
        <dbReference type="SAM" id="SignalP"/>
    </source>
</evidence>
<sequence>MPHILKRLAAAACMTLTLGIAFAGQPLKIESITYEPQANVNGEQLLLNGAGLRTKIFFKVYTAGLYLKAPARRNTEVMAQNSAARVRLGLLRDVSCASFIDSLNDGIKANLQPAKEKAISAGLEALRSLMRSIGDVKTGDIIDFDYSPDKGTTVHLNDKPVGEPIGGGRALYNAVLAIWLGDNAIDDGLKKKLLKSGD</sequence>
<feature type="signal peptide" evidence="1">
    <location>
        <begin position="1"/>
        <end position="23"/>
    </location>
</feature>
<proteinExistence type="predicted"/>
<evidence type="ECO:0000313" key="4">
    <source>
        <dbReference type="Proteomes" id="UP000005835"/>
    </source>
</evidence>
<dbReference type="HOGENOM" id="CLU_102167_0_0_4"/>
<dbReference type="InterPro" id="IPR036298">
    <property type="entry name" value="Chalcone_isomerase_sf"/>
</dbReference>
<dbReference type="OrthoDB" id="9795336at2"/>
<dbReference type="RefSeq" id="WP_005434770.1">
    <property type="nucleotide sequence ID" value="NZ_JH815515.1"/>
</dbReference>
<dbReference type="EMBL" id="ADMG01000028">
    <property type="protein sequence ID" value="EKB31315.1"/>
    <property type="molecule type" value="Genomic_DNA"/>
</dbReference>
<protein>
    <recommendedName>
        <fullName evidence="2">Chalcone isomerase domain-containing protein</fullName>
    </recommendedName>
</protein>
<keyword evidence="4" id="KW-1185">Reference proteome</keyword>
<dbReference type="PATRIC" id="fig|742823.3.peg.1015"/>
<comment type="caution">
    <text evidence="3">The sequence shown here is derived from an EMBL/GenBank/DDBJ whole genome shotgun (WGS) entry which is preliminary data.</text>
</comment>
<feature type="domain" description="Chalcone isomerase" evidence="2">
    <location>
        <begin position="28"/>
        <end position="194"/>
    </location>
</feature>
<dbReference type="eggNOG" id="COG0810">
    <property type="taxonomic scope" value="Bacteria"/>
</dbReference>
<dbReference type="AlphaFoldDB" id="K1JI59"/>
<dbReference type="Pfam" id="PF16036">
    <property type="entry name" value="Chalcone_3"/>
    <property type="match status" value="1"/>
</dbReference>
<dbReference type="GO" id="GO:0016872">
    <property type="term" value="F:intramolecular lyase activity"/>
    <property type="evidence" value="ECO:0007669"/>
    <property type="project" value="InterPro"/>
</dbReference>
<dbReference type="SUPFAM" id="SSF54626">
    <property type="entry name" value="Chalcone isomerase"/>
    <property type="match status" value="1"/>
</dbReference>
<organism evidence="3 4">
    <name type="scientific">Sutterella wadsworthensis 2_1_59BFAA</name>
    <dbReference type="NCBI Taxonomy" id="742823"/>
    <lineage>
        <taxon>Bacteria</taxon>
        <taxon>Pseudomonadati</taxon>
        <taxon>Pseudomonadota</taxon>
        <taxon>Betaproteobacteria</taxon>
        <taxon>Burkholderiales</taxon>
        <taxon>Sutterellaceae</taxon>
        <taxon>Sutterella</taxon>
    </lineage>
</organism>
<dbReference type="STRING" id="742823.HMPREF9465_01030"/>
<dbReference type="InterPro" id="IPR016087">
    <property type="entry name" value="Chalcone_isomerase"/>
</dbReference>
<evidence type="ECO:0000313" key="3">
    <source>
        <dbReference type="EMBL" id="EKB31315.1"/>
    </source>
</evidence>
<name>K1JI59_9BURK</name>
<keyword evidence="1" id="KW-0732">Signal</keyword>
<feature type="chain" id="PRO_5003846348" description="Chalcone isomerase domain-containing protein" evidence="1">
    <location>
        <begin position="24"/>
        <end position="198"/>
    </location>
</feature>
<dbReference type="InterPro" id="IPR016088">
    <property type="entry name" value="Chalcone_isomerase_3-sand"/>
</dbReference>
<gene>
    <name evidence="3" type="ORF">HMPREF9465_01030</name>
</gene>
<dbReference type="Proteomes" id="UP000005835">
    <property type="component" value="Unassembled WGS sequence"/>
</dbReference>
<evidence type="ECO:0000259" key="2">
    <source>
        <dbReference type="Pfam" id="PF16036"/>
    </source>
</evidence>